<keyword evidence="6 9" id="KW-0413">Isomerase</keyword>
<dbReference type="SUPFAM" id="SSF51182">
    <property type="entry name" value="RmlC-like cupins"/>
    <property type="match status" value="1"/>
</dbReference>
<comment type="caution">
    <text evidence="9">The sequence shown here is derived from an EMBL/GenBank/DDBJ whole genome shotgun (WGS) entry which is preliminary data.</text>
</comment>
<dbReference type="InterPro" id="IPR008457">
    <property type="entry name" value="Cu-R_CopD_dom"/>
</dbReference>
<feature type="transmembrane region" description="Helical" evidence="7">
    <location>
        <begin position="303"/>
        <end position="325"/>
    </location>
</feature>
<keyword evidence="4 7" id="KW-1133">Transmembrane helix</keyword>
<feature type="transmembrane region" description="Helical" evidence="7">
    <location>
        <begin position="406"/>
        <end position="424"/>
    </location>
</feature>
<dbReference type="InterPro" id="IPR021120">
    <property type="entry name" value="KduI/IolB_isomerase"/>
</dbReference>
<evidence type="ECO:0000256" key="4">
    <source>
        <dbReference type="ARBA" id="ARBA00022989"/>
    </source>
</evidence>
<dbReference type="CDD" id="cd20294">
    <property type="entry name" value="cupin_KduI_N"/>
    <property type="match status" value="1"/>
</dbReference>
<keyword evidence="10" id="KW-1185">Reference proteome</keyword>
<dbReference type="InterPro" id="IPR032694">
    <property type="entry name" value="CopC/D"/>
</dbReference>
<keyword evidence="3 7" id="KW-0812">Transmembrane</keyword>
<keyword evidence="2" id="KW-1003">Cell membrane</keyword>
<proteinExistence type="predicted"/>
<feature type="domain" description="Copper resistance protein D" evidence="8">
    <location>
        <begin position="473"/>
        <end position="577"/>
    </location>
</feature>
<evidence type="ECO:0000313" key="9">
    <source>
        <dbReference type="EMBL" id="MCM0620884.1"/>
    </source>
</evidence>
<feature type="transmembrane region" description="Helical" evidence="7">
    <location>
        <begin position="382"/>
        <end position="399"/>
    </location>
</feature>
<feature type="transmembrane region" description="Helical" evidence="7">
    <location>
        <begin position="556"/>
        <end position="578"/>
    </location>
</feature>
<feature type="transmembrane region" description="Helical" evidence="7">
    <location>
        <begin position="337"/>
        <end position="362"/>
    </location>
</feature>
<dbReference type="AlphaFoldDB" id="A0A9X2D8A8"/>
<dbReference type="GO" id="GO:0005507">
    <property type="term" value="F:copper ion binding"/>
    <property type="evidence" value="ECO:0007669"/>
    <property type="project" value="InterPro"/>
</dbReference>
<feature type="transmembrane region" description="Helical" evidence="7">
    <location>
        <begin position="436"/>
        <end position="462"/>
    </location>
</feature>
<evidence type="ECO:0000313" key="10">
    <source>
        <dbReference type="Proteomes" id="UP001139485"/>
    </source>
</evidence>
<dbReference type="PANTHER" id="PTHR34820:SF4">
    <property type="entry name" value="INNER MEMBRANE PROTEIN YEBZ"/>
    <property type="match status" value="1"/>
</dbReference>
<gene>
    <name evidence="9" type="primary">kduI</name>
    <name evidence="9" type="ORF">M8330_11340</name>
</gene>
<evidence type="ECO:0000259" key="8">
    <source>
        <dbReference type="Pfam" id="PF05425"/>
    </source>
</evidence>
<dbReference type="PANTHER" id="PTHR34820">
    <property type="entry name" value="INNER MEMBRANE PROTEIN YEBZ"/>
    <property type="match status" value="1"/>
</dbReference>
<organism evidence="9 10">
    <name type="scientific">Nocardioides bruguierae</name>
    <dbReference type="NCBI Taxonomy" id="2945102"/>
    <lineage>
        <taxon>Bacteria</taxon>
        <taxon>Bacillati</taxon>
        <taxon>Actinomycetota</taxon>
        <taxon>Actinomycetes</taxon>
        <taxon>Propionibacteriales</taxon>
        <taxon>Nocardioidaceae</taxon>
        <taxon>Nocardioides</taxon>
    </lineage>
</organism>
<dbReference type="RefSeq" id="WP_250827407.1">
    <property type="nucleotide sequence ID" value="NZ_JAMOIL010000012.1"/>
</dbReference>
<dbReference type="SUPFAM" id="SSF81296">
    <property type="entry name" value="E set domains"/>
    <property type="match status" value="1"/>
</dbReference>
<evidence type="ECO:0000256" key="1">
    <source>
        <dbReference type="ARBA" id="ARBA00004651"/>
    </source>
</evidence>
<dbReference type="GO" id="GO:0005886">
    <property type="term" value="C:plasma membrane"/>
    <property type="evidence" value="ECO:0007669"/>
    <property type="project" value="UniProtKB-SubCell"/>
</dbReference>
<dbReference type="GO" id="GO:0046688">
    <property type="term" value="P:response to copper ion"/>
    <property type="evidence" value="ECO:0007669"/>
    <property type="project" value="InterPro"/>
</dbReference>
<dbReference type="GO" id="GO:0006825">
    <property type="term" value="P:copper ion transport"/>
    <property type="evidence" value="ECO:0007669"/>
    <property type="project" value="InterPro"/>
</dbReference>
<dbReference type="InterPro" id="IPR011051">
    <property type="entry name" value="RmlC_Cupin_sf"/>
</dbReference>
<evidence type="ECO:0000256" key="6">
    <source>
        <dbReference type="ARBA" id="ARBA00023235"/>
    </source>
</evidence>
<dbReference type="GO" id="GO:0042597">
    <property type="term" value="C:periplasmic space"/>
    <property type="evidence" value="ECO:0007669"/>
    <property type="project" value="InterPro"/>
</dbReference>
<sequence>MIQVRHSTSPAGAETATTADLRRDFLVEDLFVEGRVTATYTHDDRMVLGGAVPGTGQLDLPAFSDVLGVESHLERRELGIINVGQAGHVLVDGDKHELEHLDGLYVGRGSEVSFAGADAAFYFVSAPAHATYPTTALKHDEVEPVALGSKSGANERHLYRYAWGQELQTAVLQFGVTVIADGSVWNTFPPHLHDRRTEASPEVIGFDFTEPVSLPPGGVQVFDASGVPLAAEAEAVGDRLEVRIDAPVEGTVVVVWRIISLDTHPVAGSLTFSVGEPSPDVTPPPVEVDASTDPPVLLAPARWLGYLGLLAAGGLAAGLVLLLPAGMTQARRRVLRATRAAVVVGALGWLATVPLSVLYQVGGDASALADPAAWAAWPRSEWLVLALVLVGLLALTVLLRRDAGATAARAALAMGGLAVVAPALSGHTRAASPQAVAIAADAVHLLAGAAWLGGLVALVLALSAPDEQDEAATVLGRFSVLAGGLLALVAVTGTLGAWLVVDGWSALLGTSWGRVLLVKVAVAVVVVALAAWNRFVLVPRLRAASRRERGARTRPVLRVAVAEAVLLVGVLGLTAVLVDQVPEIVEPAAAAATGPVTGVLENSGGEDLAVAVELSPRAVGPVTVTIRVTDAAGVPTEGLEPPRVRLLGGDGEGPDLGLVPLTPVSTGTYAGQVTVPTAGEWDVEVSLRTGEFTNPVAVLTFDVPG</sequence>
<evidence type="ECO:0000256" key="5">
    <source>
        <dbReference type="ARBA" id="ARBA00023136"/>
    </source>
</evidence>
<dbReference type="EMBL" id="JAMOIL010000012">
    <property type="protein sequence ID" value="MCM0620884.1"/>
    <property type="molecule type" value="Genomic_DNA"/>
</dbReference>
<dbReference type="InterPro" id="IPR014710">
    <property type="entry name" value="RmlC-like_jellyroll"/>
</dbReference>
<feature type="transmembrane region" description="Helical" evidence="7">
    <location>
        <begin position="512"/>
        <end position="535"/>
    </location>
</feature>
<accession>A0A9X2D8A8</accession>
<reference evidence="9" key="1">
    <citation type="submission" date="2022-05" db="EMBL/GenBank/DDBJ databases">
        <authorList>
            <person name="Tuo L."/>
        </authorList>
    </citation>
    <scope>NUCLEOTIDE SEQUENCE</scope>
    <source>
        <strain evidence="9">BSK12Z-4</strain>
    </source>
</reference>
<dbReference type="GO" id="GO:0008697">
    <property type="term" value="F:4-deoxy-L-threo-5-hexosulose-uronate ketol-isomerase activity"/>
    <property type="evidence" value="ECO:0007669"/>
    <property type="project" value="UniProtKB-EC"/>
</dbReference>
<evidence type="ECO:0000256" key="7">
    <source>
        <dbReference type="SAM" id="Phobius"/>
    </source>
</evidence>
<evidence type="ECO:0000256" key="3">
    <source>
        <dbReference type="ARBA" id="ARBA00022692"/>
    </source>
</evidence>
<keyword evidence="5 7" id="KW-0472">Membrane</keyword>
<dbReference type="Pfam" id="PF04962">
    <property type="entry name" value="KduI"/>
    <property type="match status" value="1"/>
</dbReference>
<dbReference type="Gene3D" id="2.60.120.10">
    <property type="entry name" value="Jelly Rolls"/>
    <property type="match status" value="1"/>
</dbReference>
<dbReference type="Pfam" id="PF05425">
    <property type="entry name" value="CopD"/>
    <property type="match status" value="1"/>
</dbReference>
<comment type="subcellular location">
    <subcellularLocation>
        <location evidence="1">Cell membrane</location>
        <topology evidence="1">Multi-pass membrane protein</topology>
    </subcellularLocation>
</comment>
<feature type="transmembrane region" description="Helical" evidence="7">
    <location>
        <begin position="474"/>
        <end position="500"/>
    </location>
</feature>
<dbReference type="Proteomes" id="UP001139485">
    <property type="component" value="Unassembled WGS sequence"/>
</dbReference>
<evidence type="ECO:0000256" key="2">
    <source>
        <dbReference type="ARBA" id="ARBA00022475"/>
    </source>
</evidence>
<name>A0A9X2D8A8_9ACTN</name>
<dbReference type="InterPro" id="IPR014756">
    <property type="entry name" value="Ig_E-set"/>
</dbReference>
<protein>
    <submittedName>
        <fullName evidence="9">5-dehydro-4-deoxy-D-glucuronate isomerase</fullName>
        <ecNumber evidence="9">5.3.1.17</ecNumber>
    </submittedName>
</protein>
<dbReference type="EC" id="5.3.1.17" evidence="9"/>